<dbReference type="InterPro" id="IPR005143">
    <property type="entry name" value="TF_LuxR_autoind-bd_dom"/>
</dbReference>
<dbReference type="PANTHER" id="PTHR44688:SF16">
    <property type="entry name" value="DNA-BINDING TRANSCRIPTIONAL ACTIVATOR DEVR_DOSR"/>
    <property type="match status" value="1"/>
</dbReference>
<dbReference type="InterPro" id="IPR036388">
    <property type="entry name" value="WH-like_DNA-bd_sf"/>
</dbReference>
<dbReference type="Proteomes" id="UP000519897">
    <property type="component" value="Unassembled WGS sequence"/>
</dbReference>
<dbReference type="InterPro" id="IPR000792">
    <property type="entry name" value="Tscrpt_reg_LuxR_C"/>
</dbReference>
<gene>
    <name evidence="5" type="ORF">GGQ72_000108</name>
</gene>
<evidence type="ECO:0000256" key="2">
    <source>
        <dbReference type="ARBA" id="ARBA00023125"/>
    </source>
</evidence>
<dbReference type="PRINTS" id="PR00038">
    <property type="entry name" value="HTHLUXR"/>
</dbReference>
<evidence type="ECO:0000256" key="1">
    <source>
        <dbReference type="ARBA" id="ARBA00023015"/>
    </source>
</evidence>
<dbReference type="Pfam" id="PF03472">
    <property type="entry name" value="Autoind_bind"/>
    <property type="match status" value="1"/>
</dbReference>
<reference evidence="5 6" key="1">
    <citation type="submission" date="2020-08" db="EMBL/GenBank/DDBJ databases">
        <title>Genomic Encyclopedia of Type Strains, Phase IV (KMG-IV): sequencing the most valuable type-strain genomes for metagenomic binning, comparative biology and taxonomic classification.</title>
        <authorList>
            <person name="Goeker M."/>
        </authorList>
    </citation>
    <scope>NUCLEOTIDE SEQUENCE [LARGE SCALE GENOMIC DNA]</scope>
    <source>
        <strain evidence="5 6">DSM 29514</strain>
    </source>
</reference>
<organism evidence="5 6">
    <name type="scientific">Rhizobium rhizoryzae</name>
    <dbReference type="NCBI Taxonomy" id="451876"/>
    <lineage>
        <taxon>Bacteria</taxon>
        <taxon>Pseudomonadati</taxon>
        <taxon>Pseudomonadota</taxon>
        <taxon>Alphaproteobacteria</taxon>
        <taxon>Hyphomicrobiales</taxon>
        <taxon>Rhizobiaceae</taxon>
        <taxon>Rhizobium/Agrobacterium group</taxon>
        <taxon>Rhizobium</taxon>
    </lineage>
</organism>
<dbReference type="GO" id="GO:0003677">
    <property type="term" value="F:DNA binding"/>
    <property type="evidence" value="ECO:0007669"/>
    <property type="project" value="UniProtKB-KW"/>
</dbReference>
<keyword evidence="1" id="KW-0805">Transcription regulation</keyword>
<keyword evidence="6" id="KW-1185">Reference proteome</keyword>
<evidence type="ECO:0000259" key="4">
    <source>
        <dbReference type="PROSITE" id="PS50043"/>
    </source>
</evidence>
<dbReference type="AlphaFoldDB" id="A0A7W6LC13"/>
<dbReference type="SUPFAM" id="SSF75516">
    <property type="entry name" value="Pheromone-binding domain of LuxR-like quorum-sensing transcription factors"/>
    <property type="match status" value="1"/>
</dbReference>
<accession>A0A7W6LC13</accession>
<proteinExistence type="predicted"/>
<evidence type="ECO:0000313" key="6">
    <source>
        <dbReference type="Proteomes" id="UP000519897"/>
    </source>
</evidence>
<dbReference type="CDD" id="cd06170">
    <property type="entry name" value="LuxR_C_like"/>
    <property type="match status" value="1"/>
</dbReference>
<dbReference type="RefSeq" id="WP_062553949.1">
    <property type="nucleotide sequence ID" value="NZ_CP049250.1"/>
</dbReference>
<protein>
    <submittedName>
        <fullName evidence="5">DNA-binding CsgD family transcriptional regulator</fullName>
    </submittedName>
</protein>
<dbReference type="Gene3D" id="1.10.10.10">
    <property type="entry name" value="Winged helix-like DNA-binding domain superfamily/Winged helix DNA-binding domain"/>
    <property type="match status" value="1"/>
</dbReference>
<comment type="caution">
    <text evidence="5">The sequence shown here is derived from an EMBL/GenBank/DDBJ whole genome shotgun (WGS) entry which is preliminary data.</text>
</comment>
<sequence>MITLERHSLLSREISTADSRAAVVAVLAKLAKQFGFKYFALMSAPAASDSLLEPLMVESNVPRSYLRDFDRLRLLTACPLVPLLKNMALPLCWSYEEQYDDGWPLDFPEPFRRLAKTYGMTTGVAMPFSSSDGSMFVMRLDGDRPVLTLPQLNEVGMLMLQCFRVFDRVRRTEPPPKSILTARELEVLKWTSQGKTSSEIGDILSLSDHTVNAYLNKAIKKLDCVNRTQLVAKAIRLRLIT</sequence>
<dbReference type="Pfam" id="PF00196">
    <property type="entry name" value="GerE"/>
    <property type="match status" value="1"/>
</dbReference>
<keyword evidence="3" id="KW-0804">Transcription</keyword>
<evidence type="ECO:0000256" key="3">
    <source>
        <dbReference type="ARBA" id="ARBA00023163"/>
    </source>
</evidence>
<name>A0A7W6LC13_9HYPH</name>
<keyword evidence="2 5" id="KW-0238">DNA-binding</keyword>
<dbReference type="InterPro" id="IPR016032">
    <property type="entry name" value="Sig_transdc_resp-reg_C-effctor"/>
</dbReference>
<dbReference type="SUPFAM" id="SSF46894">
    <property type="entry name" value="C-terminal effector domain of the bipartite response regulators"/>
    <property type="match status" value="1"/>
</dbReference>
<dbReference type="Gene3D" id="3.30.450.80">
    <property type="entry name" value="Transcription factor LuxR-like, autoinducer-binding domain"/>
    <property type="match status" value="1"/>
</dbReference>
<dbReference type="InterPro" id="IPR036693">
    <property type="entry name" value="TF_LuxR_autoind-bd_dom_sf"/>
</dbReference>
<dbReference type="PANTHER" id="PTHR44688">
    <property type="entry name" value="DNA-BINDING TRANSCRIPTIONAL ACTIVATOR DEVR_DOSR"/>
    <property type="match status" value="1"/>
</dbReference>
<evidence type="ECO:0000313" key="5">
    <source>
        <dbReference type="EMBL" id="MBB4141609.1"/>
    </source>
</evidence>
<dbReference type="PROSITE" id="PS50043">
    <property type="entry name" value="HTH_LUXR_2"/>
    <property type="match status" value="1"/>
</dbReference>
<feature type="domain" description="HTH luxR-type" evidence="4">
    <location>
        <begin position="173"/>
        <end position="238"/>
    </location>
</feature>
<dbReference type="SMART" id="SM00421">
    <property type="entry name" value="HTH_LUXR"/>
    <property type="match status" value="1"/>
</dbReference>
<dbReference type="GO" id="GO:0006355">
    <property type="term" value="P:regulation of DNA-templated transcription"/>
    <property type="evidence" value="ECO:0007669"/>
    <property type="project" value="InterPro"/>
</dbReference>
<dbReference type="EMBL" id="JACIEC010000001">
    <property type="protein sequence ID" value="MBB4141609.1"/>
    <property type="molecule type" value="Genomic_DNA"/>
</dbReference>